<evidence type="ECO:0000256" key="14">
    <source>
        <dbReference type="ARBA" id="ARBA00022833"/>
    </source>
</evidence>
<evidence type="ECO:0000256" key="2">
    <source>
        <dbReference type="ARBA" id="ARBA00001947"/>
    </source>
</evidence>
<evidence type="ECO:0000256" key="5">
    <source>
        <dbReference type="ARBA" id="ARBA00010398"/>
    </source>
</evidence>
<dbReference type="GO" id="GO:0050667">
    <property type="term" value="P:homocysteine metabolic process"/>
    <property type="evidence" value="ECO:0007669"/>
    <property type="project" value="TreeGrafter"/>
</dbReference>
<dbReference type="GO" id="GO:0032259">
    <property type="term" value="P:methylation"/>
    <property type="evidence" value="ECO:0007669"/>
    <property type="project" value="UniProtKB-KW"/>
</dbReference>
<evidence type="ECO:0000256" key="4">
    <source>
        <dbReference type="ARBA" id="ARBA00005178"/>
    </source>
</evidence>
<evidence type="ECO:0000256" key="16">
    <source>
        <dbReference type="ARBA" id="ARBA00023285"/>
    </source>
</evidence>
<dbReference type="Gene3D" id="1.10.1240.10">
    <property type="entry name" value="Methionine synthase domain"/>
    <property type="match status" value="1"/>
</dbReference>
<accession>T2GEZ2</accession>
<dbReference type="InterPro" id="IPR036594">
    <property type="entry name" value="Meth_synthase_dom"/>
</dbReference>
<feature type="binding site" evidence="19">
    <location>
        <position position="277"/>
    </location>
    <ligand>
        <name>Zn(2+)</name>
        <dbReference type="ChEBI" id="CHEBI:29105"/>
    </ligand>
</feature>
<dbReference type="PROSITE" id="PS50970">
    <property type="entry name" value="HCY"/>
    <property type="match status" value="1"/>
</dbReference>
<feature type="binding site" evidence="19">
    <location>
        <position position="211"/>
    </location>
    <ligand>
        <name>Zn(2+)</name>
        <dbReference type="ChEBI" id="CHEBI:29105"/>
    </ligand>
</feature>
<dbReference type="InterPro" id="IPR036724">
    <property type="entry name" value="Cobalamin-bd_sf"/>
</dbReference>
<dbReference type="SUPFAM" id="SSF51717">
    <property type="entry name" value="Dihydropteroate synthetase-like"/>
    <property type="match status" value="1"/>
</dbReference>
<evidence type="ECO:0000256" key="17">
    <source>
        <dbReference type="ARBA" id="ARBA00025552"/>
    </source>
</evidence>
<dbReference type="KEGG" id="dgg:DGI_3461"/>
<dbReference type="SUPFAM" id="SSF52242">
    <property type="entry name" value="Cobalamin (vitamin B12)-binding domain"/>
    <property type="match status" value="1"/>
</dbReference>
<dbReference type="PIRSF" id="PIRSF037472">
    <property type="entry name" value="DHPS_mtfrase"/>
    <property type="match status" value="1"/>
</dbReference>
<evidence type="ECO:0000256" key="6">
    <source>
        <dbReference type="ARBA" id="ARBA00012032"/>
    </source>
</evidence>
<evidence type="ECO:0000256" key="18">
    <source>
        <dbReference type="ARBA" id="ARBA00031040"/>
    </source>
</evidence>
<keyword evidence="14 19" id="KW-0862">Zinc</keyword>
<dbReference type="InterPro" id="IPR003726">
    <property type="entry name" value="HCY_dom"/>
</dbReference>
<evidence type="ECO:0000256" key="19">
    <source>
        <dbReference type="PROSITE-ProRule" id="PRU00333"/>
    </source>
</evidence>
<dbReference type="PATRIC" id="fig|1121448.10.peg.3411"/>
<evidence type="ECO:0000256" key="7">
    <source>
        <dbReference type="ARBA" id="ARBA00013998"/>
    </source>
</evidence>
<dbReference type="Gene3D" id="3.20.20.20">
    <property type="entry name" value="Dihydropteroate synthase-like"/>
    <property type="match status" value="1"/>
</dbReference>
<dbReference type="EMBL" id="CP006585">
    <property type="protein sequence ID" value="AGW15140.1"/>
    <property type="molecule type" value="Genomic_DNA"/>
</dbReference>
<dbReference type="GO" id="GO:0046653">
    <property type="term" value="P:tetrahydrofolate metabolic process"/>
    <property type="evidence" value="ECO:0007669"/>
    <property type="project" value="TreeGrafter"/>
</dbReference>
<keyword evidence="16" id="KW-0170">Cobalt</keyword>
<evidence type="ECO:0000256" key="3">
    <source>
        <dbReference type="ARBA" id="ARBA00001956"/>
    </source>
</evidence>
<comment type="pathway">
    <text evidence="4">Amino-acid biosynthesis; L-methionine biosynthesis via de novo pathway; L-methionine from L-homocysteine (MetH route): step 1/1.</text>
</comment>
<evidence type="ECO:0000259" key="21">
    <source>
        <dbReference type="PROSITE" id="PS50972"/>
    </source>
</evidence>
<evidence type="ECO:0000256" key="10">
    <source>
        <dbReference type="ARBA" id="ARBA00022628"/>
    </source>
</evidence>
<dbReference type="GO" id="GO:0046872">
    <property type="term" value="F:metal ion binding"/>
    <property type="evidence" value="ECO:0007669"/>
    <property type="project" value="UniProtKB-KW"/>
</dbReference>
<dbReference type="Pfam" id="PF02607">
    <property type="entry name" value="B12-binding_2"/>
    <property type="match status" value="1"/>
</dbReference>
<evidence type="ECO:0000256" key="13">
    <source>
        <dbReference type="ARBA" id="ARBA00022723"/>
    </source>
</evidence>
<evidence type="ECO:0000256" key="12">
    <source>
        <dbReference type="ARBA" id="ARBA00022691"/>
    </source>
</evidence>
<organism evidence="24 25">
    <name type="scientific">Megalodesulfovibrio gigas (strain ATCC 19364 / DSM 1382 / NCIMB 9332 / VKM B-1759)</name>
    <name type="common">Desulfovibrio gigas</name>
    <dbReference type="NCBI Taxonomy" id="1121448"/>
    <lineage>
        <taxon>Bacteria</taxon>
        <taxon>Pseudomonadati</taxon>
        <taxon>Thermodesulfobacteriota</taxon>
        <taxon>Desulfovibrionia</taxon>
        <taxon>Desulfovibrionales</taxon>
        <taxon>Desulfovibrionaceae</taxon>
        <taxon>Megalodesulfovibrio</taxon>
    </lineage>
</organism>
<evidence type="ECO:0000259" key="20">
    <source>
        <dbReference type="PROSITE" id="PS50970"/>
    </source>
</evidence>
<dbReference type="PROSITE" id="PS50972">
    <property type="entry name" value="PTERIN_BINDING"/>
    <property type="match status" value="1"/>
</dbReference>
<dbReference type="SMART" id="SM01018">
    <property type="entry name" value="B12-binding_2"/>
    <property type="match status" value="1"/>
</dbReference>
<gene>
    <name evidence="24" type="primary">acsE</name>
    <name evidence="24" type="ORF">DGI_3461</name>
</gene>
<dbReference type="RefSeq" id="WP_021762263.1">
    <property type="nucleotide sequence ID" value="NC_022444.1"/>
</dbReference>
<dbReference type="eggNOG" id="COG1410">
    <property type="taxonomic scope" value="Bacteria"/>
</dbReference>
<dbReference type="SUPFAM" id="SSF47644">
    <property type="entry name" value="Methionine synthase domain"/>
    <property type="match status" value="1"/>
</dbReference>
<evidence type="ECO:0000256" key="15">
    <source>
        <dbReference type="ARBA" id="ARBA00023167"/>
    </source>
</evidence>
<evidence type="ECO:0000313" key="24">
    <source>
        <dbReference type="EMBL" id="AGW15140.1"/>
    </source>
</evidence>
<feature type="domain" description="Hcy-binding" evidence="20">
    <location>
        <begin position="2"/>
        <end position="291"/>
    </location>
</feature>
<dbReference type="EC" id="2.1.1.13" evidence="6"/>
<evidence type="ECO:0000256" key="1">
    <source>
        <dbReference type="ARBA" id="ARBA00001700"/>
    </source>
</evidence>
<dbReference type="Pfam" id="PF02574">
    <property type="entry name" value="S-methyl_trans"/>
    <property type="match status" value="1"/>
</dbReference>
<dbReference type="SUPFAM" id="SSF82282">
    <property type="entry name" value="Homocysteine S-methyltransferase"/>
    <property type="match status" value="1"/>
</dbReference>
<keyword evidence="9" id="KW-0028">Amino-acid biosynthesis</keyword>
<dbReference type="UniPathway" id="UPA00051">
    <property type="reaction ID" value="UER00081"/>
</dbReference>
<keyword evidence="13 19" id="KW-0479">Metal-binding</keyword>
<comment type="function">
    <text evidence="17">Catalyzes the transfer of a methyl group from methyl-cobalamin to homocysteine, yielding enzyme-bound cob(I)alamin and methionine. Subsequently, remethylates the cofactor using methyltetrahydrofolate.</text>
</comment>
<dbReference type="Gene3D" id="3.40.50.280">
    <property type="entry name" value="Cobalamin-binding domain"/>
    <property type="match status" value="1"/>
</dbReference>
<dbReference type="PROSITE" id="PS51332">
    <property type="entry name" value="B12_BINDING"/>
    <property type="match status" value="1"/>
</dbReference>
<evidence type="ECO:0000259" key="22">
    <source>
        <dbReference type="PROSITE" id="PS51332"/>
    </source>
</evidence>
<name>T2GEZ2_MEGG1</name>
<evidence type="ECO:0000256" key="11">
    <source>
        <dbReference type="ARBA" id="ARBA00022679"/>
    </source>
</evidence>
<comment type="catalytic activity">
    <reaction evidence="1">
        <text>(6S)-5-methyl-5,6,7,8-tetrahydrofolate + L-homocysteine = (6S)-5,6,7,8-tetrahydrofolate + L-methionine</text>
        <dbReference type="Rhea" id="RHEA:11172"/>
        <dbReference type="ChEBI" id="CHEBI:18608"/>
        <dbReference type="ChEBI" id="CHEBI:57453"/>
        <dbReference type="ChEBI" id="CHEBI:57844"/>
        <dbReference type="ChEBI" id="CHEBI:58199"/>
        <dbReference type="EC" id="2.1.1.13"/>
    </reaction>
</comment>
<dbReference type="GO" id="GO:0031419">
    <property type="term" value="F:cobalamin binding"/>
    <property type="evidence" value="ECO:0007669"/>
    <property type="project" value="UniProtKB-KW"/>
</dbReference>
<dbReference type="InterPro" id="IPR036589">
    <property type="entry name" value="HCY_dom_sf"/>
</dbReference>
<dbReference type="InterPro" id="IPR017215">
    <property type="entry name" value="MetH_bac"/>
</dbReference>
<dbReference type="GO" id="GO:0005829">
    <property type="term" value="C:cytosol"/>
    <property type="evidence" value="ECO:0007669"/>
    <property type="project" value="TreeGrafter"/>
</dbReference>
<keyword evidence="15" id="KW-0486">Methionine biosynthesis</keyword>
<feature type="domain" description="B12-binding N-terminal" evidence="23">
    <location>
        <begin position="595"/>
        <end position="689"/>
    </location>
</feature>
<dbReference type="Proteomes" id="UP000016587">
    <property type="component" value="Chromosome"/>
</dbReference>
<dbReference type="InterPro" id="IPR000489">
    <property type="entry name" value="Pterin-binding_dom"/>
</dbReference>
<keyword evidence="10" id="KW-0846">Cobalamin</keyword>
<comment type="cofactor">
    <cofactor evidence="2 19">
        <name>Zn(2+)</name>
        <dbReference type="ChEBI" id="CHEBI:29105"/>
    </cofactor>
</comment>
<dbReference type="PANTHER" id="PTHR45833">
    <property type="entry name" value="METHIONINE SYNTHASE"/>
    <property type="match status" value="1"/>
</dbReference>
<keyword evidence="12" id="KW-0949">S-adenosyl-L-methionine</keyword>
<reference evidence="25" key="2">
    <citation type="submission" date="2013-07" db="EMBL/GenBank/DDBJ databases">
        <authorList>
            <person name="Morais-Silva F.O."/>
            <person name="Rezende A.M."/>
            <person name="Pimentel C."/>
            <person name="Resende D.M."/>
            <person name="Santos C.I."/>
            <person name="Clemente C."/>
            <person name="de Oliveira L.M."/>
            <person name="da Silva S.M."/>
            <person name="Costa D.A."/>
            <person name="Varela-Raposo A."/>
            <person name="Horacio E.C.A."/>
            <person name="Matos M."/>
            <person name="Flores O."/>
            <person name="Ruiz J.C."/>
            <person name="Rodrigues-Pousada C."/>
        </authorList>
    </citation>
    <scope>NUCLEOTIDE SEQUENCE [LARGE SCALE GENOMIC DNA]</scope>
    <source>
        <strain evidence="25">ATCC 19364 / DSM 1382 / NCIMB 9332 / VKM B-1759</strain>
    </source>
</reference>
<evidence type="ECO:0000313" key="25">
    <source>
        <dbReference type="Proteomes" id="UP000016587"/>
    </source>
</evidence>
<keyword evidence="11 19" id="KW-0808">Transferase</keyword>
<comment type="cofactor">
    <cofactor evidence="3">
        <name>methylcob(III)alamin</name>
        <dbReference type="ChEBI" id="CHEBI:28115"/>
    </cofactor>
</comment>
<protein>
    <recommendedName>
        <fullName evidence="7">Methionine synthase</fullName>
        <ecNumber evidence="6">2.1.1.13</ecNumber>
    </recommendedName>
    <alternativeName>
        <fullName evidence="18">5-methyltetrahydrofolate--homocysteine methyltransferase</fullName>
    </alternativeName>
</protein>
<dbReference type="STRING" id="1121448.DGI_3461"/>
<sequence length="816" mass="85748">MPDFDWLRNATTVLCFDGATGTMLQEAGLPAGMSPELFGLTRPDVMRGVHDAYIAAGADVITTNTFGGTGHKLGLGVDVTEVNRELARCGRQAADAAGGRVKVAGSVGPTGQFLKPMGTLTPAEMRQVFHEQILGLVQGGVDLLIAETQYDIAEIRAVAMAAREVFREVGRAVPVGLSMTFERGATLTGTPPAVFAAAAQNLGVDFVAINCGLGPDEMLSLAEAMVPALQIPLLVQPNAGLPQLKDGRTVFTLGPDEFAEKMRPYLQLGVRMVGGCCGTTPRHISALKAVIKDVVPAPCAGQGVLHLVSRSRLVRVAPFLPHVVIGERINPTGKKQLTAEYQAGELQLALQYATEQLEDGAQVLDVNVGAPMVDEQALLPLLTETLAARVEAPLCLDSTDPAALTLALDRCPAGALINSISGEPGRMEILGPLCRDHGAPCILLPLTSKKLPVTAAERIAIIESLVQQALDLGIPRANLMVDALALTVSSRQDAAVQCLATIRHCTEVLRLPTVLGLSNISFGLPARELLNATFLTLAMGVGLSASIANPHATRLKEARAAAEVLLGRDTNAESFIAGYTNWKPGGEGGGTSGSPAGGGVAKKSATTLKEAVLMGDKSRIQPLVEAALAAGMTPMAVVNEELIAAITQVGEKYERREYFLPQLIASAEAMQHGFRILKPLLDKAEAEGEKVHKPVVILATVEGDIHDIGKNIVALMLGNHGFEVHDLGKDVPAETIVRAAKERGASIIGLSALMTTTMVRMEDTVKLLREEALPAKVIVGGAVVSQEYADRIGAHGYAQDAVAAVRLAKELTAARA</sequence>
<dbReference type="AlphaFoldDB" id="T2GEZ2"/>
<comment type="similarity">
    <text evidence="5">Belongs to the vitamin-B12 dependent methionine synthase family.</text>
</comment>
<dbReference type="PROSITE" id="PS51337">
    <property type="entry name" value="B12_BINDING_NTER"/>
    <property type="match status" value="1"/>
</dbReference>
<proteinExistence type="inferred from homology"/>
<dbReference type="Gene3D" id="3.20.20.330">
    <property type="entry name" value="Homocysteine-binding-like domain"/>
    <property type="match status" value="1"/>
</dbReference>
<feature type="domain" description="Pterin-binding" evidence="21">
    <location>
        <begin position="322"/>
        <end position="566"/>
    </location>
</feature>
<dbReference type="GO" id="GO:0008705">
    <property type="term" value="F:methionine synthase activity"/>
    <property type="evidence" value="ECO:0007669"/>
    <property type="project" value="UniProtKB-EC"/>
</dbReference>
<dbReference type="CDD" id="cd02070">
    <property type="entry name" value="corrinoid_protein_B12-BD"/>
    <property type="match status" value="1"/>
</dbReference>
<dbReference type="InterPro" id="IPR011005">
    <property type="entry name" value="Dihydropteroate_synth-like_sf"/>
</dbReference>
<evidence type="ECO:0000256" key="8">
    <source>
        <dbReference type="ARBA" id="ARBA00022603"/>
    </source>
</evidence>
<dbReference type="Pfam" id="PF02310">
    <property type="entry name" value="B12-binding"/>
    <property type="match status" value="1"/>
</dbReference>
<dbReference type="HOGENOM" id="CLU_004914_0_2_7"/>
<reference evidence="24 25" key="1">
    <citation type="journal article" date="2013" name="J. Bacteriol.">
        <title>Roles of HynAB and Ech, the only two hydrogenases found in the model sulfate reducer Desulfovibrio gigas.</title>
        <authorList>
            <person name="Morais-Silva F.O."/>
            <person name="Santos C.I."/>
            <person name="Rodrigues R."/>
            <person name="Pereira I.A."/>
            <person name="Rodrigues-Pousada C."/>
        </authorList>
    </citation>
    <scope>NUCLEOTIDE SEQUENCE [LARGE SCALE GENOMIC DNA]</scope>
    <source>
        <strain evidence="25">ATCC 19364 / DSM 1382 / NCIMB 9332 / VKM B-1759</strain>
    </source>
</reference>
<evidence type="ECO:0000259" key="23">
    <source>
        <dbReference type="PROSITE" id="PS51337"/>
    </source>
</evidence>
<dbReference type="eggNOG" id="COG0646">
    <property type="taxonomic scope" value="Bacteria"/>
</dbReference>
<keyword evidence="25" id="KW-1185">Reference proteome</keyword>
<keyword evidence="8 19" id="KW-0489">Methyltransferase</keyword>
<feature type="binding site" evidence="19">
    <location>
        <position position="276"/>
    </location>
    <ligand>
        <name>Zn(2+)</name>
        <dbReference type="ChEBI" id="CHEBI:29105"/>
    </ligand>
</feature>
<dbReference type="InterPro" id="IPR050554">
    <property type="entry name" value="Met_Synthase/Corrinoid"/>
</dbReference>
<feature type="domain" description="B12-binding" evidence="22">
    <location>
        <begin position="693"/>
        <end position="816"/>
    </location>
</feature>
<dbReference type="InterPro" id="IPR006158">
    <property type="entry name" value="Cobalamin-bd"/>
</dbReference>
<dbReference type="InterPro" id="IPR003759">
    <property type="entry name" value="Cbl-bd_cap"/>
</dbReference>
<evidence type="ECO:0000256" key="9">
    <source>
        <dbReference type="ARBA" id="ARBA00022605"/>
    </source>
</evidence>
<dbReference type="PANTHER" id="PTHR45833:SF1">
    <property type="entry name" value="METHIONINE SYNTHASE"/>
    <property type="match status" value="1"/>
</dbReference>
<dbReference type="Pfam" id="PF00809">
    <property type="entry name" value="Pterin_bind"/>
    <property type="match status" value="1"/>
</dbReference>